<sequence length="405" mass="43283">VARAGTAQRSCMPPAALAGSTEGMPRAFLRSLSTLFDILDDQRRGCWHLREIQSCWQGADALELPRGVVPDSGYLTFERFTAGLHTALLSADGGPRDPTHAPVRPGDQPPQPPQRLMFAPADEQRTVLERKPLPLGVRASLAGPSGAARSPEQLCAPAEATPCPAEPERAALKRSPSADAGASACRTLEADSGDAQRAPSAGGERRRHTITSGQLQRVQERQCRLGQSRARADFGAMGSPSPLGRLLSKVQEVAGCLGDLLAAACASPALPTSSSGPPLLCWQQQTILTLKDQNRLLTQEVTEKRERIMQVEQKSALIKQLFESRTVSQQDGGASGPHHIAWHSALRGERSIAPNLSNWRPPADPGSPGMVSFLQPLLSRLPRPAPGWSPHRALDWVLASGADMG</sequence>
<evidence type="ECO:0000256" key="2">
    <source>
        <dbReference type="SAM" id="MobiDB-lite"/>
    </source>
</evidence>
<protein>
    <recommendedName>
        <fullName evidence="3">Suppressor APC domain-containing protein</fullName>
    </recommendedName>
</protein>
<dbReference type="Pfam" id="PF25825">
    <property type="entry name" value="SAPC2_N"/>
    <property type="match status" value="1"/>
</dbReference>
<proteinExistence type="predicted"/>
<evidence type="ECO:0000256" key="1">
    <source>
        <dbReference type="SAM" id="Coils"/>
    </source>
</evidence>
<keyword evidence="5" id="KW-1185">Reference proteome</keyword>
<dbReference type="GeneTree" id="ENSGT00390000008072"/>
<dbReference type="PANTHER" id="PTHR14907">
    <property type="entry name" value="FI14130P"/>
    <property type="match status" value="1"/>
</dbReference>
<dbReference type="Proteomes" id="UP000233200">
    <property type="component" value="Unplaced"/>
</dbReference>
<feature type="domain" description="Suppressor APC" evidence="3">
    <location>
        <begin position="23"/>
        <end position="90"/>
    </location>
</feature>
<organism evidence="4 5">
    <name type="scientific">Rhinopithecus roxellana</name>
    <name type="common">Golden snub-nosed monkey</name>
    <name type="synonym">Pygathrix roxellana</name>
    <dbReference type="NCBI Taxonomy" id="61622"/>
    <lineage>
        <taxon>Eukaryota</taxon>
        <taxon>Metazoa</taxon>
        <taxon>Chordata</taxon>
        <taxon>Craniata</taxon>
        <taxon>Vertebrata</taxon>
        <taxon>Euteleostomi</taxon>
        <taxon>Mammalia</taxon>
        <taxon>Eutheria</taxon>
        <taxon>Euarchontoglires</taxon>
        <taxon>Primates</taxon>
        <taxon>Haplorrhini</taxon>
        <taxon>Catarrhini</taxon>
        <taxon>Cercopithecidae</taxon>
        <taxon>Colobinae</taxon>
        <taxon>Rhinopithecus</taxon>
    </lineage>
</organism>
<feature type="coiled-coil region" evidence="1">
    <location>
        <begin position="287"/>
        <end position="314"/>
    </location>
</feature>
<feature type="region of interest" description="Disordered" evidence="2">
    <location>
        <begin position="90"/>
        <end position="116"/>
    </location>
</feature>
<accession>A0A2K6R1D9</accession>
<keyword evidence="1" id="KW-0175">Coiled coil</keyword>
<dbReference type="OMA" id="HHIAWHS"/>
<dbReference type="AlphaFoldDB" id="A0A2K6R1D9"/>
<dbReference type="Pfam" id="PF11414">
    <property type="entry name" value="Suppressor_APC"/>
    <property type="match status" value="1"/>
</dbReference>
<dbReference type="PANTHER" id="PTHR14907:SF3">
    <property type="entry name" value="SUPPRESSOR APC DOMAIN-CONTAINING PROTEIN 2"/>
    <property type="match status" value="1"/>
</dbReference>
<feature type="region of interest" description="Disordered" evidence="2">
    <location>
        <begin position="138"/>
        <end position="217"/>
    </location>
</feature>
<evidence type="ECO:0000313" key="5">
    <source>
        <dbReference type="Proteomes" id="UP000233200"/>
    </source>
</evidence>
<reference evidence="4" key="2">
    <citation type="submission" date="2025-09" db="UniProtKB">
        <authorList>
            <consortium name="Ensembl"/>
        </authorList>
    </citation>
    <scope>IDENTIFICATION</scope>
</reference>
<dbReference type="Ensembl" id="ENSRROT00000059290.1">
    <property type="protein sequence ID" value="ENSRROP00000034840.1"/>
    <property type="gene ID" value="ENSRROG00000040963.1"/>
</dbReference>
<name>A0A2K6R1D9_RHIRO</name>
<evidence type="ECO:0000259" key="3">
    <source>
        <dbReference type="Pfam" id="PF25825"/>
    </source>
</evidence>
<evidence type="ECO:0000313" key="4">
    <source>
        <dbReference type="Ensembl" id="ENSRROP00000034840.1"/>
    </source>
</evidence>
<dbReference type="InterPro" id="IPR057953">
    <property type="entry name" value="SAPC2_N"/>
</dbReference>
<reference evidence="4" key="1">
    <citation type="submission" date="2025-08" db="UniProtKB">
        <authorList>
            <consortium name="Ensembl"/>
        </authorList>
    </citation>
    <scope>IDENTIFICATION</scope>
</reference>
<dbReference type="InterPro" id="IPR026828">
    <property type="entry name" value="SAPC2_1/2"/>
</dbReference>